<keyword evidence="1" id="KW-0812">Transmembrane</keyword>
<keyword evidence="1" id="KW-0472">Membrane</keyword>
<organism evidence="2 3">
    <name type="scientific">Xenorhabdus khoisanae</name>
    <dbReference type="NCBI Taxonomy" id="880157"/>
    <lineage>
        <taxon>Bacteria</taxon>
        <taxon>Pseudomonadati</taxon>
        <taxon>Pseudomonadota</taxon>
        <taxon>Gammaproteobacteria</taxon>
        <taxon>Enterobacterales</taxon>
        <taxon>Morganellaceae</taxon>
        <taxon>Xenorhabdus</taxon>
    </lineage>
</organism>
<evidence type="ECO:0000256" key="1">
    <source>
        <dbReference type="SAM" id="Phobius"/>
    </source>
</evidence>
<dbReference type="EMBL" id="LFCV01000067">
    <property type="protein sequence ID" value="KMJ45027.1"/>
    <property type="molecule type" value="Genomic_DNA"/>
</dbReference>
<keyword evidence="3" id="KW-1185">Reference proteome</keyword>
<evidence type="ECO:0000313" key="2">
    <source>
        <dbReference type="EMBL" id="KMJ45027.1"/>
    </source>
</evidence>
<name>A0A0J5FSZ5_9GAMM</name>
<keyword evidence="1" id="KW-1133">Transmembrane helix</keyword>
<dbReference type="Proteomes" id="UP000036277">
    <property type="component" value="Unassembled WGS sequence"/>
</dbReference>
<comment type="caution">
    <text evidence="2">The sequence shown here is derived from an EMBL/GenBank/DDBJ whole genome shotgun (WGS) entry which is preliminary data.</text>
</comment>
<dbReference type="AlphaFoldDB" id="A0A0J5FSZ5"/>
<accession>A0A0J5FSZ5</accession>
<proteinExistence type="predicted"/>
<evidence type="ECO:0000313" key="3">
    <source>
        <dbReference type="Proteomes" id="UP000036277"/>
    </source>
</evidence>
<feature type="transmembrane region" description="Helical" evidence="1">
    <location>
        <begin position="6"/>
        <end position="27"/>
    </location>
</feature>
<protein>
    <submittedName>
        <fullName evidence="2">Uncharacterized protein</fullName>
    </submittedName>
</protein>
<sequence length="84" mass="9723">MEHEVFKLALVIALVVQLAPVNLKFVFKYPSKIKKRDLENIETLEKTSIGQSVNRFTVLLRFSVGLLYRLLPPEMFPYRDPDGT</sequence>
<gene>
    <name evidence="2" type="ORF">AB204_11195</name>
</gene>
<dbReference type="PATRIC" id="fig|880157.4.peg.2372"/>
<reference evidence="2 3" key="1">
    <citation type="submission" date="2015-06" db="EMBL/GenBank/DDBJ databases">
        <title>Draft Whole-Genome Sequence of the Entomopathogenic Bacterium Xenorhabdus khoisanae.</title>
        <authorList>
            <person name="Naidoo S."/>
            <person name="Featherston J."/>
            <person name="Gray V.M."/>
        </authorList>
    </citation>
    <scope>NUCLEOTIDE SEQUENCE [LARGE SCALE GENOMIC DNA]</scope>
    <source>
        <strain evidence="2 3">MCB</strain>
    </source>
</reference>